<dbReference type="SUPFAM" id="SSF53448">
    <property type="entry name" value="Nucleotide-diphospho-sugar transferases"/>
    <property type="match status" value="1"/>
</dbReference>
<accession>A0ABU4I0Q0</accession>
<name>A0ABU4I0Q0_9ACTN</name>
<dbReference type="Gene3D" id="3.90.550.10">
    <property type="entry name" value="Spore Coat Polysaccharide Biosynthesis Protein SpsA, Chain A"/>
    <property type="match status" value="1"/>
</dbReference>
<protein>
    <submittedName>
        <fullName evidence="2">NDP-sugar synthase</fullName>
    </submittedName>
</protein>
<sequence length="329" mass="35722">MKAMVLAAGLGTRLRPLTYEIPKPMVPVLDRPVMAHIVDLLERHGVEQIVANLHYFPDTIRKYFGDRIVYREETELLGTAGGVRNCADFLADDTFLIISGDALTDIDLSRFVARHKEAGGVATLAVKRVADTREFGVVLHDDQGRITGFQEKPAPEEALSDLGNCGIYLFEPSIFDYFPDKPFVDWANDVFPALLAQDVPFHIHEIDEYWNDVGSLSELKDGTFDAMRGELHIEVEGEPIAEDVIAGEGTTLDGATLIEPPVWIGRDVKIGNDVRLQGPLVIGDGATIGDGAALKDSIVLPGTEVAAGGILIGAIAGSTGIIDRLRPRQ</sequence>
<dbReference type="InterPro" id="IPR029044">
    <property type="entry name" value="Nucleotide-diphossugar_trans"/>
</dbReference>
<dbReference type="Proteomes" id="UP001284601">
    <property type="component" value="Unassembled WGS sequence"/>
</dbReference>
<dbReference type="EMBL" id="JAWSTH010000173">
    <property type="protein sequence ID" value="MDW5598739.1"/>
    <property type="molecule type" value="Genomic_DNA"/>
</dbReference>
<feature type="domain" description="Nucleotidyl transferase" evidence="1">
    <location>
        <begin position="2"/>
        <end position="221"/>
    </location>
</feature>
<evidence type="ECO:0000313" key="3">
    <source>
        <dbReference type="Proteomes" id="UP001284601"/>
    </source>
</evidence>
<dbReference type="Gene3D" id="2.160.10.10">
    <property type="entry name" value="Hexapeptide repeat proteins"/>
    <property type="match status" value="1"/>
</dbReference>
<dbReference type="InterPro" id="IPR018357">
    <property type="entry name" value="Hexapep_transf_CS"/>
</dbReference>
<evidence type="ECO:0000313" key="2">
    <source>
        <dbReference type="EMBL" id="MDW5598739.1"/>
    </source>
</evidence>
<dbReference type="InterPro" id="IPR005835">
    <property type="entry name" value="NTP_transferase_dom"/>
</dbReference>
<dbReference type="CDD" id="cd04181">
    <property type="entry name" value="NTP_transferase"/>
    <property type="match status" value="1"/>
</dbReference>
<keyword evidence="3" id="KW-1185">Reference proteome</keyword>
<dbReference type="InterPro" id="IPR050486">
    <property type="entry name" value="Mannose-1P_guanyltransferase"/>
</dbReference>
<dbReference type="RefSeq" id="WP_318601308.1">
    <property type="nucleotide sequence ID" value="NZ_JAWSTH010000173.1"/>
</dbReference>
<comment type="caution">
    <text evidence="2">The sequence shown here is derived from an EMBL/GenBank/DDBJ whole genome shotgun (WGS) entry which is preliminary data.</text>
</comment>
<dbReference type="Pfam" id="PF00132">
    <property type="entry name" value="Hexapep"/>
    <property type="match status" value="1"/>
</dbReference>
<dbReference type="PANTHER" id="PTHR22572">
    <property type="entry name" value="SUGAR-1-PHOSPHATE GUANYL TRANSFERASE"/>
    <property type="match status" value="1"/>
</dbReference>
<dbReference type="PROSITE" id="PS00101">
    <property type="entry name" value="HEXAPEP_TRANSFERASES"/>
    <property type="match status" value="1"/>
</dbReference>
<evidence type="ECO:0000259" key="1">
    <source>
        <dbReference type="Pfam" id="PF00483"/>
    </source>
</evidence>
<gene>
    <name evidence="2" type="ORF">R7226_30550</name>
</gene>
<reference evidence="3" key="1">
    <citation type="submission" date="2023-07" db="EMBL/GenBank/DDBJ databases">
        <title>Conexibacter stalactiti sp. nov., isolated from stalactites in a lava cave and emended description of the genus Conexibacter.</title>
        <authorList>
            <person name="Lee S.D."/>
        </authorList>
    </citation>
    <scope>NUCLEOTIDE SEQUENCE [LARGE SCALE GENOMIC DNA]</scope>
    <source>
        <strain evidence="3">KCTC 39840</strain>
    </source>
</reference>
<organism evidence="2 3">
    <name type="scientific">Conexibacter stalactiti</name>
    <dbReference type="NCBI Taxonomy" id="1940611"/>
    <lineage>
        <taxon>Bacteria</taxon>
        <taxon>Bacillati</taxon>
        <taxon>Actinomycetota</taxon>
        <taxon>Thermoleophilia</taxon>
        <taxon>Solirubrobacterales</taxon>
        <taxon>Conexibacteraceae</taxon>
        <taxon>Conexibacter</taxon>
    </lineage>
</organism>
<dbReference type="InterPro" id="IPR001451">
    <property type="entry name" value="Hexapep"/>
</dbReference>
<proteinExistence type="predicted"/>
<dbReference type="Pfam" id="PF00483">
    <property type="entry name" value="NTP_transferase"/>
    <property type="match status" value="1"/>
</dbReference>